<dbReference type="InterPro" id="IPR009061">
    <property type="entry name" value="DNA-bd_dom_put_sf"/>
</dbReference>
<evidence type="ECO:0000259" key="1">
    <source>
        <dbReference type="Pfam" id="PF12728"/>
    </source>
</evidence>
<dbReference type="InterPro" id="IPR041657">
    <property type="entry name" value="HTH_17"/>
</dbReference>
<keyword evidence="3" id="KW-1185">Reference proteome</keyword>
<dbReference type="EMBL" id="ALAN01000084">
    <property type="protein sequence ID" value="ETI67859.1"/>
    <property type="molecule type" value="Genomic_DNA"/>
</dbReference>
<organism evidence="2 3">
    <name type="scientific">Neobacillus vireti LMG 21834</name>
    <dbReference type="NCBI Taxonomy" id="1131730"/>
    <lineage>
        <taxon>Bacteria</taxon>
        <taxon>Bacillati</taxon>
        <taxon>Bacillota</taxon>
        <taxon>Bacilli</taxon>
        <taxon>Bacillales</taxon>
        <taxon>Bacillaceae</taxon>
        <taxon>Neobacillus</taxon>
    </lineage>
</organism>
<sequence length="86" mass="9967">MTYDEYVKKAKSIGTMGELPEYYHTIDDQQLLTPNEISGIVGVHEETVRRWIRSGKLPAKGFAHYTIIGIELKRFLFQKDKKKLPV</sequence>
<name>A0AB94ILD9_9BACI</name>
<dbReference type="Pfam" id="PF12728">
    <property type="entry name" value="HTH_17"/>
    <property type="match status" value="1"/>
</dbReference>
<evidence type="ECO:0000313" key="3">
    <source>
        <dbReference type="Proteomes" id="UP000018877"/>
    </source>
</evidence>
<dbReference type="SUPFAM" id="SSF46955">
    <property type="entry name" value="Putative DNA-binding domain"/>
    <property type="match status" value="1"/>
</dbReference>
<dbReference type="AlphaFoldDB" id="A0AB94ILD9"/>
<dbReference type="RefSeq" id="WP_024029234.1">
    <property type="nucleotide sequence ID" value="NZ_ALAN01000084.1"/>
</dbReference>
<dbReference type="Proteomes" id="UP000018877">
    <property type="component" value="Unassembled WGS sequence"/>
</dbReference>
<reference evidence="2 3" key="1">
    <citation type="journal article" date="2014" name="Environ. Microbiol.">
        <title>The nitrate-ammonifying and nosZ-carrying bacterium Bacillus vireti is a potent source and sink for nitric and nitrous oxide under high nitrate conditions.</title>
        <authorList>
            <person name="Mania D."/>
            <person name="Heylen K."/>
            <person name="van Spanning R.J."/>
            <person name="Frostegard A."/>
        </authorList>
    </citation>
    <scope>NUCLEOTIDE SEQUENCE [LARGE SCALE GENOMIC DNA]</scope>
    <source>
        <strain evidence="2 3">LMG 21834</strain>
    </source>
</reference>
<accession>A0AB94ILD9</accession>
<protein>
    <recommendedName>
        <fullName evidence="1">Helix-turn-helix domain-containing protein</fullName>
    </recommendedName>
</protein>
<comment type="caution">
    <text evidence="2">The sequence shown here is derived from an EMBL/GenBank/DDBJ whole genome shotgun (WGS) entry which is preliminary data.</text>
</comment>
<proteinExistence type="predicted"/>
<gene>
    <name evidence="2" type="ORF">BAVI_15261</name>
</gene>
<feature type="domain" description="Helix-turn-helix" evidence="1">
    <location>
        <begin position="31"/>
        <end position="76"/>
    </location>
</feature>
<evidence type="ECO:0000313" key="2">
    <source>
        <dbReference type="EMBL" id="ETI67859.1"/>
    </source>
</evidence>